<reference evidence="3 4" key="1">
    <citation type="submission" date="2020-02" db="EMBL/GenBank/DDBJ databases">
        <authorList>
            <person name="Ferguson B K."/>
        </authorList>
    </citation>
    <scope>NUCLEOTIDE SEQUENCE [LARGE SCALE GENOMIC DNA]</scope>
</reference>
<evidence type="ECO:0000313" key="3">
    <source>
        <dbReference type="EMBL" id="CAB0040799.1"/>
    </source>
</evidence>
<dbReference type="AlphaFoldDB" id="A0A6H5ITT4"/>
<dbReference type="Proteomes" id="UP000479190">
    <property type="component" value="Unassembled WGS sequence"/>
</dbReference>
<protein>
    <submittedName>
        <fullName evidence="3">Uncharacterized protein</fullName>
    </submittedName>
</protein>
<feature type="coiled-coil region" evidence="1">
    <location>
        <begin position="50"/>
        <end position="77"/>
    </location>
</feature>
<feature type="region of interest" description="Disordered" evidence="2">
    <location>
        <begin position="155"/>
        <end position="202"/>
    </location>
</feature>
<proteinExistence type="predicted"/>
<evidence type="ECO:0000313" key="4">
    <source>
        <dbReference type="Proteomes" id="UP000479190"/>
    </source>
</evidence>
<feature type="compositionally biased region" description="Basic and acidic residues" evidence="2">
    <location>
        <begin position="166"/>
        <end position="202"/>
    </location>
</feature>
<organism evidence="3 4">
    <name type="scientific">Trichogramma brassicae</name>
    <dbReference type="NCBI Taxonomy" id="86971"/>
    <lineage>
        <taxon>Eukaryota</taxon>
        <taxon>Metazoa</taxon>
        <taxon>Ecdysozoa</taxon>
        <taxon>Arthropoda</taxon>
        <taxon>Hexapoda</taxon>
        <taxon>Insecta</taxon>
        <taxon>Pterygota</taxon>
        <taxon>Neoptera</taxon>
        <taxon>Endopterygota</taxon>
        <taxon>Hymenoptera</taxon>
        <taxon>Apocrita</taxon>
        <taxon>Proctotrupomorpha</taxon>
        <taxon>Chalcidoidea</taxon>
        <taxon>Trichogrammatidae</taxon>
        <taxon>Trichogramma</taxon>
    </lineage>
</organism>
<name>A0A6H5ITT4_9HYME</name>
<evidence type="ECO:0000256" key="1">
    <source>
        <dbReference type="SAM" id="Coils"/>
    </source>
</evidence>
<evidence type="ECO:0000256" key="2">
    <source>
        <dbReference type="SAM" id="MobiDB-lite"/>
    </source>
</evidence>
<accession>A0A6H5ITT4</accession>
<dbReference type="EMBL" id="CADCXV010001053">
    <property type="protein sequence ID" value="CAB0040799.1"/>
    <property type="molecule type" value="Genomic_DNA"/>
</dbReference>
<keyword evidence="1" id="KW-0175">Coiled coil</keyword>
<sequence>MFNIQKRLKKPDILKLLEPIADSGYTLSKPKRHVSNAGARPRADKLPGEKTLFKNKVRRTEEELSEENNQLTNILTAIRIKGSVDFGRAGPRCALGSNRSISSARSANARHTCPAAQFNSHSYTAMHANTRARALMPRTEHTCTRLRREMADANWSRRNTTSGADSIRRVRGEKREAASIHRVRDDERETENGADPIHYECE</sequence>
<gene>
    <name evidence="3" type="ORF">TBRA_LOCUS12493</name>
</gene>
<keyword evidence="4" id="KW-1185">Reference proteome</keyword>